<sequence>MKSFVHTLPGGATLQAYLHEEICGSDGQLWGPRPAVILCPGGGYAFTSPREADPPAFLFLNMGLQVFILHYRVGEQAGKLQPMEDLARSILLVRERCSEWEIDPDRVAVMGFSAGAHLACSLGVHWDDEELARRCEVKEVRRLRPDAMILAYPVITAGTFAHRKSIELVSADSGRPQEYWSLETQVNDQTPPAFLWHTMDDAGVPVENSFLLAQALHKAGVECECHLFPSGCHGMSVCTGEVYTPSATVGMWVPLCKNWLEHRFGPLGGL</sequence>
<gene>
    <name evidence="3" type="ORF">WMO24_12570</name>
</gene>
<dbReference type="RefSeq" id="WP_349216767.1">
    <property type="nucleotide sequence ID" value="NZ_JBBMFA010000104.1"/>
</dbReference>
<dbReference type="InterPro" id="IPR049492">
    <property type="entry name" value="BD-FAE-like_dom"/>
</dbReference>
<dbReference type="Gene3D" id="3.40.50.1820">
    <property type="entry name" value="alpha/beta hydrolase"/>
    <property type="match status" value="1"/>
</dbReference>
<dbReference type="GO" id="GO:0016787">
    <property type="term" value="F:hydrolase activity"/>
    <property type="evidence" value="ECO:0007669"/>
    <property type="project" value="UniProtKB-KW"/>
</dbReference>
<comment type="caution">
    <text evidence="3">The sequence shown here is derived from an EMBL/GenBank/DDBJ whole genome shotgun (WGS) entry which is preliminary data.</text>
</comment>
<dbReference type="InterPro" id="IPR050300">
    <property type="entry name" value="GDXG_lipolytic_enzyme"/>
</dbReference>
<evidence type="ECO:0000256" key="1">
    <source>
        <dbReference type="ARBA" id="ARBA00022801"/>
    </source>
</evidence>
<feature type="domain" description="BD-FAE-like" evidence="2">
    <location>
        <begin position="32"/>
        <end position="216"/>
    </location>
</feature>
<organism evidence="3 4">
    <name type="scientific">Ruthenibacterium intestinale</name>
    <dbReference type="NCBI Taxonomy" id="3133163"/>
    <lineage>
        <taxon>Bacteria</taxon>
        <taxon>Bacillati</taxon>
        <taxon>Bacillota</taxon>
        <taxon>Clostridia</taxon>
        <taxon>Eubacteriales</taxon>
        <taxon>Oscillospiraceae</taxon>
        <taxon>Ruthenibacterium</taxon>
    </lineage>
</organism>
<dbReference type="EMBL" id="JBBMFA010000104">
    <property type="protein sequence ID" value="MEQ2521257.1"/>
    <property type="molecule type" value="Genomic_DNA"/>
</dbReference>
<dbReference type="InterPro" id="IPR029058">
    <property type="entry name" value="AB_hydrolase_fold"/>
</dbReference>
<protein>
    <submittedName>
        <fullName evidence="3">Alpha/beta hydrolase</fullName>
    </submittedName>
</protein>
<evidence type="ECO:0000313" key="3">
    <source>
        <dbReference type="EMBL" id="MEQ2521257.1"/>
    </source>
</evidence>
<dbReference type="Proteomes" id="UP001477672">
    <property type="component" value="Unassembled WGS sequence"/>
</dbReference>
<accession>A0ABV1GHC5</accession>
<keyword evidence="4" id="KW-1185">Reference proteome</keyword>
<evidence type="ECO:0000259" key="2">
    <source>
        <dbReference type="Pfam" id="PF20434"/>
    </source>
</evidence>
<name>A0ABV1GHC5_9FIRM</name>
<dbReference type="PANTHER" id="PTHR48081">
    <property type="entry name" value="AB HYDROLASE SUPERFAMILY PROTEIN C4A8.06C"/>
    <property type="match status" value="1"/>
</dbReference>
<dbReference type="PANTHER" id="PTHR48081:SF6">
    <property type="entry name" value="PEPTIDASE S9 PROLYL OLIGOPEPTIDASE CATALYTIC DOMAIN-CONTAINING PROTEIN"/>
    <property type="match status" value="1"/>
</dbReference>
<reference evidence="3 4" key="1">
    <citation type="submission" date="2024-03" db="EMBL/GenBank/DDBJ databases">
        <title>Human intestinal bacterial collection.</title>
        <authorList>
            <person name="Pauvert C."/>
            <person name="Hitch T.C.A."/>
            <person name="Clavel T."/>
        </authorList>
    </citation>
    <scope>NUCLEOTIDE SEQUENCE [LARGE SCALE GENOMIC DNA]</scope>
    <source>
        <strain evidence="3 4">CLA-JM-H11</strain>
    </source>
</reference>
<proteinExistence type="predicted"/>
<keyword evidence="1 3" id="KW-0378">Hydrolase</keyword>
<dbReference type="Pfam" id="PF20434">
    <property type="entry name" value="BD-FAE"/>
    <property type="match status" value="1"/>
</dbReference>
<evidence type="ECO:0000313" key="4">
    <source>
        <dbReference type="Proteomes" id="UP001477672"/>
    </source>
</evidence>
<dbReference type="SUPFAM" id="SSF53474">
    <property type="entry name" value="alpha/beta-Hydrolases"/>
    <property type="match status" value="1"/>
</dbReference>